<reference evidence="3 4" key="1">
    <citation type="journal article" date="2019" name="Int. J. Syst. Evol. Microbiol.">
        <title>The Global Catalogue of Microorganisms (GCM) 10K type strain sequencing project: providing services to taxonomists for standard genome sequencing and annotation.</title>
        <authorList>
            <consortium name="The Broad Institute Genomics Platform"/>
            <consortium name="The Broad Institute Genome Sequencing Center for Infectious Disease"/>
            <person name="Wu L."/>
            <person name="Ma J."/>
        </authorList>
    </citation>
    <scope>NUCLEOTIDE SEQUENCE [LARGE SCALE GENOMIC DNA]</scope>
    <source>
        <strain evidence="3 4">JCM 16114</strain>
    </source>
</reference>
<organism evidence="3 4">
    <name type="scientific">Nonomuraea monospora</name>
    <dbReference type="NCBI Taxonomy" id="568818"/>
    <lineage>
        <taxon>Bacteria</taxon>
        <taxon>Bacillati</taxon>
        <taxon>Actinomycetota</taxon>
        <taxon>Actinomycetes</taxon>
        <taxon>Streptosporangiales</taxon>
        <taxon>Streptosporangiaceae</taxon>
        <taxon>Nonomuraea</taxon>
    </lineage>
</organism>
<feature type="transmembrane region" description="Helical" evidence="2">
    <location>
        <begin position="38"/>
        <end position="58"/>
    </location>
</feature>
<feature type="compositionally biased region" description="Low complexity" evidence="1">
    <location>
        <begin position="138"/>
        <end position="148"/>
    </location>
</feature>
<protein>
    <submittedName>
        <fullName evidence="3">Uncharacterized protein</fullName>
    </submittedName>
</protein>
<keyword evidence="2" id="KW-0472">Membrane</keyword>
<evidence type="ECO:0000313" key="3">
    <source>
        <dbReference type="EMBL" id="GAA2203942.1"/>
    </source>
</evidence>
<feature type="region of interest" description="Disordered" evidence="1">
    <location>
        <begin position="136"/>
        <end position="254"/>
    </location>
</feature>
<evidence type="ECO:0000256" key="2">
    <source>
        <dbReference type="SAM" id="Phobius"/>
    </source>
</evidence>
<evidence type="ECO:0000256" key="1">
    <source>
        <dbReference type="SAM" id="MobiDB-lite"/>
    </source>
</evidence>
<keyword evidence="4" id="KW-1185">Reference proteome</keyword>
<name>A0ABN3C5I2_9ACTN</name>
<comment type="caution">
    <text evidence="3">The sequence shown here is derived from an EMBL/GenBank/DDBJ whole genome shotgun (WGS) entry which is preliminary data.</text>
</comment>
<sequence length="254" mass="27149">MSGEQRKFELSMPQILGSALAAVTAAVAASYLGVAGTVIGAAVVSVASTVATAVYTHYLKQTGERVKQHAPLKNRRGEPVEEERDTTLVMPAVRRAAFRLPWLKVGAAAAIVFGVSMGGILVYQAAAQQTVHEQVTGKTPAKAQQQQEQQRRQEEEQAPATRETRTWTEEPAYPLPETPDPTPTATPKPTPTRSPSVRPTPTPAPTPSDTVEPSREATPSATPTQEEEFEEVPSHEEQGDGGVPASQGPRTVSR</sequence>
<dbReference type="EMBL" id="BAAAQX010000001">
    <property type="protein sequence ID" value="GAA2203942.1"/>
    <property type="molecule type" value="Genomic_DNA"/>
</dbReference>
<evidence type="ECO:0000313" key="4">
    <source>
        <dbReference type="Proteomes" id="UP001499843"/>
    </source>
</evidence>
<dbReference type="RefSeq" id="WP_344470105.1">
    <property type="nucleotide sequence ID" value="NZ_BAAAQX010000001.1"/>
</dbReference>
<proteinExistence type="predicted"/>
<accession>A0ABN3C5I2</accession>
<keyword evidence="2" id="KW-1133">Transmembrane helix</keyword>
<keyword evidence="2" id="KW-0812">Transmembrane</keyword>
<feature type="transmembrane region" description="Helical" evidence="2">
    <location>
        <begin position="102"/>
        <end position="123"/>
    </location>
</feature>
<dbReference type="Proteomes" id="UP001499843">
    <property type="component" value="Unassembled WGS sequence"/>
</dbReference>
<feature type="compositionally biased region" description="Pro residues" evidence="1">
    <location>
        <begin position="173"/>
        <end position="206"/>
    </location>
</feature>
<gene>
    <name evidence="3" type="ORF">GCM10009850_000940</name>
</gene>